<organism evidence="1 2">
    <name type="scientific">Butyricimonas faecihominis</name>
    <dbReference type="NCBI Taxonomy" id="1472416"/>
    <lineage>
        <taxon>Bacteria</taxon>
        <taxon>Pseudomonadati</taxon>
        <taxon>Bacteroidota</taxon>
        <taxon>Bacteroidia</taxon>
        <taxon>Bacteroidales</taxon>
        <taxon>Odoribacteraceae</taxon>
        <taxon>Butyricimonas</taxon>
    </lineage>
</organism>
<dbReference type="Proteomes" id="UP000546007">
    <property type="component" value="Unassembled WGS sequence"/>
</dbReference>
<dbReference type="GeneID" id="93102558"/>
<accession>A0A7W6HW40</accession>
<gene>
    <name evidence="1" type="ORF">GGR14_001824</name>
</gene>
<dbReference type="EMBL" id="JACIES010000004">
    <property type="protein sequence ID" value="MBB4026034.1"/>
    <property type="molecule type" value="Genomic_DNA"/>
</dbReference>
<evidence type="ECO:0000313" key="2">
    <source>
        <dbReference type="Proteomes" id="UP000546007"/>
    </source>
</evidence>
<reference evidence="1 2" key="1">
    <citation type="submission" date="2020-08" db="EMBL/GenBank/DDBJ databases">
        <title>Genomic Encyclopedia of Type Strains, Phase IV (KMG-IV): sequencing the most valuable type-strain genomes for metagenomic binning, comparative biology and taxonomic classification.</title>
        <authorList>
            <person name="Goeker M."/>
        </authorList>
    </citation>
    <scope>NUCLEOTIDE SEQUENCE [LARGE SCALE GENOMIC DNA]</scope>
    <source>
        <strain evidence="1 2">DSM 105721</strain>
    </source>
</reference>
<name>A0A7W6HW40_9BACT</name>
<evidence type="ECO:0008006" key="3">
    <source>
        <dbReference type="Google" id="ProtNLM"/>
    </source>
</evidence>
<dbReference type="RefSeq" id="WP_124315536.1">
    <property type="nucleotide sequence ID" value="NZ_AP028155.1"/>
</dbReference>
<proteinExistence type="predicted"/>
<keyword evidence="2" id="KW-1185">Reference proteome</keyword>
<protein>
    <recommendedName>
        <fullName evidence="3">DUF4625 domain-containing protein</fullName>
    </recommendedName>
</protein>
<dbReference type="AlphaFoldDB" id="A0A7W6HW40"/>
<sequence length="143" mass="15808">MRKIIFIGAVIFVCCLNACHEKTVGYLISENASYEPDTLVVPRELGPVKDAIRIKNQSPWVSYAMQGYQGTEQIMFSVESVTSTAGEVEAQKFKDELQIRGGGGALEYPLEHKAGPGRYVVSVRLTNPGYSQVVEEAFTFILE</sequence>
<dbReference type="OrthoDB" id="1099019at2"/>
<comment type="caution">
    <text evidence="1">The sequence shown here is derived from an EMBL/GenBank/DDBJ whole genome shotgun (WGS) entry which is preliminary data.</text>
</comment>
<evidence type="ECO:0000313" key="1">
    <source>
        <dbReference type="EMBL" id="MBB4026034.1"/>
    </source>
</evidence>